<organism evidence="2 3">
    <name type="scientific">Chaetomium globosum (strain ATCC 6205 / CBS 148.51 / DSM 1962 / NBRC 6347 / NRRL 1970)</name>
    <name type="common">Soil fungus</name>
    <dbReference type="NCBI Taxonomy" id="306901"/>
    <lineage>
        <taxon>Eukaryota</taxon>
        <taxon>Fungi</taxon>
        <taxon>Dikarya</taxon>
        <taxon>Ascomycota</taxon>
        <taxon>Pezizomycotina</taxon>
        <taxon>Sordariomycetes</taxon>
        <taxon>Sordariomycetidae</taxon>
        <taxon>Sordariales</taxon>
        <taxon>Chaetomiaceae</taxon>
        <taxon>Chaetomium</taxon>
    </lineage>
</organism>
<dbReference type="HOGENOM" id="CLU_1677669_0_0_1"/>
<dbReference type="GeneID" id="4393966"/>
<protein>
    <recommendedName>
        <fullName evidence="4">Cell wall protein PhiA</fullName>
    </recommendedName>
</protein>
<dbReference type="RefSeq" id="XP_001225235.1">
    <property type="nucleotide sequence ID" value="XM_001225234.1"/>
</dbReference>
<name>Q2GWS5_CHAGB</name>
<sequence>MQLPSVLLPAIALLAQTASSFLLSSPHDTVTSEDFAKNQGLRIGFYRFNTGPTAAFVLDDDGNLNMKSHPHVAFFDRGGGLWRLEFGSPNTPGAPKSIKGPFATEGGLFKYKGEGGFEWYLCNDGSSGLDIVLGAPRLDVETNGCIAGVDLIVEDSV</sequence>
<proteinExistence type="predicted"/>
<dbReference type="VEuPathDB" id="FungiDB:CHGG_07579"/>
<feature type="chain" id="PRO_5004209087" description="Cell wall protein PhiA" evidence="1">
    <location>
        <begin position="21"/>
        <end position="157"/>
    </location>
</feature>
<dbReference type="AlphaFoldDB" id="Q2GWS5"/>
<gene>
    <name evidence="2" type="ORF">CHGG_07579</name>
</gene>
<accession>Q2GWS5</accession>
<dbReference type="EMBL" id="CH408033">
    <property type="protein sequence ID" value="EAQ86326.1"/>
    <property type="molecule type" value="Genomic_DNA"/>
</dbReference>
<evidence type="ECO:0008006" key="4">
    <source>
        <dbReference type="Google" id="ProtNLM"/>
    </source>
</evidence>
<reference evidence="3" key="1">
    <citation type="journal article" date="2015" name="Genome Announc.">
        <title>Draft genome sequence of the cellulolytic fungus Chaetomium globosum.</title>
        <authorList>
            <person name="Cuomo C.A."/>
            <person name="Untereiner W.A."/>
            <person name="Ma L.-J."/>
            <person name="Grabherr M."/>
            <person name="Birren B.W."/>
        </authorList>
    </citation>
    <scope>NUCLEOTIDE SEQUENCE [LARGE SCALE GENOMIC DNA]</scope>
    <source>
        <strain evidence="3">ATCC 6205 / CBS 148.51 / DSM 1962 / NBRC 6347 / NRRL 1970</strain>
    </source>
</reference>
<keyword evidence="3" id="KW-1185">Reference proteome</keyword>
<dbReference type="Proteomes" id="UP000001056">
    <property type="component" value="Unassembled WGS sequence"/>
</dbReference>
<evidence type="ECO:0000313" key="3">
    <source>
        <dbReference type="Proteomes" id="UP000001056"/>
    </source>
</evidence>
<feature type="signal peptide" evidence="1">
    <location>
        <begin position="1"/>
        <end position="20"/>
    </location>
</feature>
<evidence type="ECO:0000313" key="2">
    <source>
        <dbReference type="EMBL" id="EAQ86326.1"/>
    </source>
</evidence>
<evidence type="ECO:0000256" key="1">
    <source>
        <dbReference type="SAM" id="SignalP"/>
    </source>
</evidence>
<keyword evidence="1" id="KW-0732">Signal</keyword>
<dbReference type="InParanoid" id="Q2GWS5"/>